<dbReference type="PROSITE" id="PS51257">
    <property type="entry name" value="PROKAR_LIPOPROTEIN"/>
    <property type="match status" value="1"/>
</dbReference>
<keyword evidence="2" id="KW-0175">Coiled coil</keyword>
<gene>
    <name evidence="6" type="ORF">V1264_018900</name>
</gene>
<name>A0AAN9BFF5_9CAEN</name>
<dbReference type="InterPro" id="IPR020846">
    <property type="entry name" value="MFS_dom"/>
</dbReference>
<comment type="subcellular location">
    <subcellularLocation>
        <location evidence="1">Membrane</location>
        <topology evidence="1">Multi-pass membrane protein</topology>
    </subcellularLocation>
</comment>
<dbReference type="PANTHER" id="PTHR11360">
    <property type="entry name" value="MONOCARBOXYLATE TRANSPORTER"/>
    <property type="match status" value="1"/>
</dbReference>
<dbReference type="PANTHER" id="PTHR11360:SF306">
    <property type="entry name" value="RE01051P"/>
    <property type="match status" value="1"/>
</dbReference>
<dbReference type="GO" id="GO:0008028">
    <property type="term" value="F:monocarboxylic acid transmembrane transporter activity"/>
    <property type="evidence" value="ECO:0007669"/>
    <property type="project" value="TreeGrafter"/>
</dbReference>
<dbReference type="AlphaFoldDB" id="A0AAN9BFF5"/>
<dbReference type="PROSITE" id="PS50850">
    <property type="entry name" value="MFS"/>
    <property type="match status" value="1"/>
</dbReference>
<dbReference type="GO" id="GO:0016020">
    <property type="term" value="C:membrane"/>
    <property type="evidence" value="ECO:0007669"/>
    <property type="project" value="UniProtKB-SubCell"/>
</dbReference>
<evidence type="ECO:0000256" key="4">
    <source>
        <dbReference type="SAM" id="Phobius"/>
    </source>
</evidence>
<feature type="transmembrane region" description="Helical" evidence="4">
    <location>
        <begin position="105"/>
        <end position="129"/>
    </location>
</feature>
<feature type="transmembrane region" description="Helical" evidence="4">
    <location>
        <begin position="517"/>
        <end position="536"/>
    </location>
</feature>
<dbReference type="SUPFAM" id="SSF103473">
    <property type="entry name" value="MFS general substrate transporter"/>
    <property type="match status" value="1"/>
</dbReference>
<keyword evidence="7" id="KW-1185">Reference proteome</keyword>
<feature type="transmembrane region" description="Helical" evidence="4">
    <location>
        <begin position="548"/>
        <end position="566"/>
    </location>
</feature>
<proteinExistence type="predicted"/>
<dbReference type="EMBL" id="JBAMIC010000008">
    <property type="protein sequence ID" value="KAK7104136.1"/>
    <property type="molecule type" value="Genomic_DNA"/>
</dbReference>
<keyword evidence="4" id="KW-0472">Membrane</keyword>
<feature type="domain" description="Major facilitator superfamily (MFS) profile" evidence="5">
    <location>
        <begin position="475"/>
        <end position="675"/>
    </location>
</feature>
<dbReference type="InterPro" id="IPR050327">
    <property type="entry name" value="Proton-linked_MCT"/>
</dbReference>
<evidence type="ECO:0000256" key="1">
    <source>
        <dbReference type="ARBA" id="ARBA00004141"/>
    </source>
</evidence>
<feature type="transmembrane region" description="Helical" evidence="4">
    <location>
        <begin position="52"/>
        <end position="72"/>
    </location>
</feature>
<feature type="transmembrane region" description="Helical" evidence="4">
    <location>
        <begin position="141"/>
        <end position="161"/>
    </location>
</feature>
<dbReference type="Gene3D" id="1.20.1250.20">
    <property type="entry name" value="MFS general substrate transporter like domains"/>
    <property type="match status" value="2"/>
</dbReference>
<dbReference type="InterPro" id="IPR011701">
    <property type="entry name" value="MFS"/>
</dbReference>
<dbReference type="InterPro" id="IPR036259">
    <property type="entry name" value="MFS_trans_sf"/>
</dbReference>
<evidence type="ECO:0000313" key="6">
    <source>
        <dbReference type="EMBL" id="KAK7104136.1"/>
    </source>
</evidence>
<evidence type="ECO:0000256" key="3">
    <source>
        <dbReference type="SAM" id="MobiDB-lite"/>
    </source>
</evidence>
<dbReference type="Proteomes" id="UP001374579">
    <property type="component" value="Unassembled WGS sequence"/>
</dbReference>
<feature type="transmembrane region" description="Helical" evidence="4">
    <location>
        <begin position="639"/>
        <end position="657"/>
    </location>
</feature>
<evidence type="ECO:0000313" key="7">
    <source>
        <dbReference type="Proteomes" id="UP001374579"/>
    </source>
</evidence>
<feature type="transmembrane region" description="Helical" evidence="4">
    <location>
        <begin position="609"/>
        <end position="627"/>
    </location>
</feature>
<feature type="transmembrane region" description="Helical" evidence="4">
    <location>
        <begin position="480"/>
        <end position="502"/>
    </location>
</feature>
<organism evidence="6 7">
    <name type="scientific">Littorina saxatilis</name>
    <dbReference type="NCBI Taxonomy" id="31220"/>
    <lineage>
        <taxon>Eukaryota</taxon>
        <taxon>Metazoa</taxon>
        <taxon>Spiralia</taxon>
        <taxon>Lophotrochozoa</taxon>
        <taxon>Mollusca</taxon>
        <taxon>Gastropoda</taxon>
        <taxon>Caenogastropoda</taxon>
        <taxon>Littorinimorpha</taxon>
        <taxon>Littorinoidea</taxon>
        <taxon>Littorinidae</taxon>
        <taxon>Littorina</taxon>
    </lineage>
</organism>
<dbReference type="Pfam" id="PF07690">
    <property type="entry name" value="MFS_1"/>
    <property type="match status" value="2"/>
</dbReference>
<feature type="transmembrane region" description="Helical" evidence="4">
    <location>
        <begin position="12"/>
        <end position="32"/>
    </location>
</feature>
<evidence type="ECO:0000256" key="2">
    <source>
        <dbReference type="SAM" id="Coils"/>
    </source>
</evidence>
<feature type="transmembrane region" description="Helical" evidence="4">
    <location>
        <begin position="173"/>
        <end position="191"/>
    </location>
</feature>
<keyword evidence="4" id="KW-0812">Transmembrane</keyword>
<sequence length="675" mass="73594">MPGNGRQGEGQRWGWAITAAVFGCNILCVGYFRAFGVFFVEIIDTFHTSSSVTSLIFGVQNAVFCVTALLVHNVLLQLVTVRTSAVLGGLVMATGMMLATFANSIASLIVCLSVLVGMGNAMTYGPGLVLLGQYFERRRALAIALANTGSSVGSMTLPLLATHLLQRYGLHGAWLLYGAVTLHLCVFANLYRPLQHNDQEQRSEDVEDVKDQPVDLDGELGEDVRSRERTCESEKVQLLYSKCDRSKSAENVQGLSGTGGDESDKALLGVNDHKVIADQHGSTGTPVWNNHGDEDHNSEHFPGERCDATHCKHGLVHNSEDTSSHAQNRTHEFSLTRRYMSRLTAEEGGAKAFFSTGNMYARDGLGSGGDDGDEDLGKRSLTLGDLRPSPRHHRSSGSVRSVSSVLKRTLGSIAMHASHPHLMIQTNSYKHLDHEEIIFVSEDEDEKEEEVEETKNEQREAKTNNFVGRFCDLDLLRKPLFWLVQAYVCVGVVAASGAGAYLPSLCRERGLSGDDTAVVLTSWGAVNLLGRLLTGLLADRRWLRPARLSALAFLVIGSLFQLLPFLPPQSFAAMMAVAVVYGLFEGAYFTMLPIIIIEFVGLRNFSRTFGFAQLSQGFFGTLIYPVLGILRDITGDYHATFHCLGACALAASALLMLESAVRAMKETPPKNNNVA</sequence>
<comment type="caution">
    <text evidence="6">The sequence shown here is derived from an EMBL/GenBank/DDBJ whole genome shotgun (WGS) entry which is preliminary data.</text>
</comment>
<feature type="transmembrane region" description="Helical" evidence="4">
    <location>
        <begin position="79"/>
        <end position="99"/>
    </location>
</feature>
<reference evidence="6 7" key="1">
    <citation type="submission" date="2024-02" db="EMBL/GenBank/DDBJ databases">
        <title>Chromosome-scale genome assembly of the rough periwinkle Littorina saxatilis.</title>
        <authorList>
            <person name="De Jode A."/>
            <person name="Faria R."/>
            <person name="Formenti G."/>
            <person name="Sims Y."/>
            <person name="Smith T.P."/>
            <person name="Tracey A."/>
            <person name="Wood J.M.D."/>
            <person name="Zagrodzka Z.B."/>
            <person name="Johannesson K."/>
            <person name="Butlin R.K."/>
            <person name="Leder E.H."/>
        </authorList>
    </citation>
    <scope>NUCLEOTIDE SEQUENCE [LARGE SCALE GENOMIC DNA]</scope>
    <source>
        <strain evidence="6">Snail1</strain>
        <tissue evidence="6">Muscle</tissue>
    </source>
</reference>
<feature type="coiled-coil region" evidence="2">
    <location>
        <begin position="437"/>
        <end position="464"/>
    </location>
</feature>
<feature type="region of interest" description="Disordered" evidence="3">
    <location>
        <begin position="365"/>
        <end position="402"/>
    </location>
</feature>
<evidence type="ECO:0000259" key="5">
    <source>
        <dbReference type="PROSITE" id="PS50850"/>
    </source>
</evidence>
<feature type="transmembrane region" description="Helical" evidence="4">
    <location>
        <begin position="572"/>
        <end position="597"/>
    </location>
</feature>
<keyword evidence="4" id="KW-1133">Transmembrane helix</keyword>
<accession>A0AAN9BFF5</accession>
<protein>
    <recommendedName>
        <fullName evidence="5">Major facilitator superfamily (MFS) profile domain-containing protein</fullName>
    </recommendedName>
</protein>